<organism evidence="6 7">
    <name type="scientific">Haloarcula quadrata</name>
    <dbReference type="NCBI Taxonomy" id="182779"/>
    <lineage>
        <taxon>Archaea</taxon>
        <taxon>Methanobacteriati</taxon>
        <taxon>Methanobacteriota</taxon>
        <taxon>Stenosarchaea group</taxon>
        <taxon>Halobacteria</taxon>
        <taxon>Halobacteriales</taxon>
        <taxon>Haloarculaceae</taxon>
        <taxon>Haloarcula</taxon>
    </lineage>
</organism>
<dbReference type="Proteomes" id="UP000268233">
    <property type="component" value="Unassembled WGS sequence"/>
</dbReference>
<keyword evidence="2" id="KW-0233">DNA recombination</keyword>
<dbReference type="InterPro" id="IPR013762">
    <property type="entry name" value="Integrase-like_cat_sf"/>
</dbReference>
<sequence length="337" mass="39055">MNDLTPETAIELFLDDKRKTAAESTVDSYEDRLAHFIEWFNTETDYAHLHELDGMDIRLWRVWRFDDDHADAYIKAVQDSLRVFLRWCRDVEAVDAQLPEKVSSPEGGQQRSAEIPADRATAILEHLDRYQYASVEHALFHTLWYCLLRVGGARAIDLGDIDWENDRIQLRHRPSEGTPLKNEYDSEREIAIRPTTREILRDYVNENRNDVTDEYGRKPLFVAPEGTQRPHQNTLRNYIYALTRPCLHRECPHQTTPDECDATRRKNWACECPSSESTHAIRRGAISWHLRQETGKQVVSDRADVEPDTLDAHYNTLSEGEKAEVRRSELPGELGDG</sequence>
<dbReference type="GO" id="GO:0015074">
    <property type="term" value="P:DNA integration"/>
    <property type="evidence" value="ECO:0007669"/>
    <property type="project" value="InterPro"/>
</dbReference>
<dbReference type="SUPFAM" id="SSF56349">
    <property type="entry name" value="DNA breaking-rejoining enzymes"/>
    <property type="match status" value="1"/>
</dbReference>
<dbReference type="PROSITE" id="PS51900">
    <property type="entry name" value="CB"/>
    <property type="match status" value="1"/>
</dbReference>
<gene>
    <name evidence="6" type="ORF">BDK61_1453</name>
</gene>
<dbReference type="InterPro" id="IPR044068">
    <property type="entry name" value="CB"/>
</dbReference>
<feature type="region of interest" description="Disordered" evidence="4">
    <location>
        <begin position="318"/>
        <end position="337"/>
    </location>
</feature>
<dbReference type="CDD" id="cd00397">
    <property type="entry name" value="DNA_BRE_C"/>
    <property type="match status" value="1"/>
</dbReference>
<dbReference type="EMBL" id="RBWW01000001">
    <property type="protein sequence ID" value="RKS82154.1"/>
    <property type="molecule type" value="Genomic_DNA"/>
</dbReference>
<feature type="compositionally biased region" description="Basic and acidic residues" evidence="4">
    <location>
        <begin position="319"/>
        <end position="330"/>
    </location>
</feature>
<dbReference type="RefSeq" id="WP_121302844.1">
    <property type="nucleotide sequence ID" value="NZ_RBWW01000001.1"/>
</dbReference>
<dbReference type="Gene3D" id="1.10.150.130">
    <property type="match status" value="1"/>
</dbReference>
<feature type="domain" description="Core-binding (CB)" evidence="5">
    <location>
        <begin position="4"/>
        <end position="89"/>
    </location>
</feature>
<dbReference type="GO" id="GO:0006310">
    <property type="term" value="P:DNA recombination"/>
    <property type="evidence" value="ECO:0007669"/>
    <property type="project" value="UniProtKB-KW"/>
</dbReference>
<evidence type="ECO:0000256" key="1">
    <source>
        <dbReference type="ARBA" id="ARBA00023125"/>
    </source>
</evidence>
<evidence type="ECO:0000313" key="7">
    <source>
        <dbReference type="Proteomes" id="UP000268233"/>
    </source>
</evidence>
<accession>A0A495R547</accession>
<evidence type="ECO:0000256" key="4">
    <source>
        <dbReference type="SAM" id="MobiDB-lite"/>
    </source>
</evidence>
<comment type="caution">
    <text evidence="6">The sequence shown here is derived from an EMBL/GenBank/DDBJ whole genome shotgun (WGS) entry which is preliminary data.</text>
</comment>
<name>A0A495R547_9EURY</name>
<evidence type="ECO:0000259" key="5">
    <source>
        <dbReference type="PROSITE" id="PS51900"/>
    </source>
</evidence>
<dbReference type="InterPro" id="IPR010998">
    <property type="entry name" value="Integrase_recombinase_N"/>
</dbReference>
<proteinExistence type="predicted"/>
<dbReference type="GO" id="GO:0003677">
    <property type="term" value="F:DNA binding"/>
    <property type="evidence" value="ECO:0007669"/>
    <property type="project" value="UniProtKB-UniRule"/>
</dbReference>
<dbReference type="Gene3D" id="1.10.443.10">
    <property type="entry name" value="Intergrase catalytic core"/>
    <property type="match status" value="1"/>
</dbReference>
<keyword evidence="7" id="KW-1185">Reference proteome</keyword>
<dbReference type="AlphaFoldDB" id="A0A495R547"/>
<evidence type="ECO:0000313" key="6">
    <source>
        <dbReference type="EMBL" id="RKS82154.1"/>
    </source>
</evidence>
<evidence type="ECO:0000256" key="2">
    <source>
        <dbReference type="ARBA" id="ARBA00023172"/>
    </source>
</evidence>
<evidence type="ECO:0000256" key="3">
    <source>
        <dbReference type="PROSITE-ProRule" id="PRU01248"/>
    </source>
</evidence>
<dbReference type="InterPro" id="IPR011010">
    <property type="entry name" value="DNA_brk_join_enz"/>
</dbReference>
<keyword evidence="1 3" id="KW-0238">DNA-binding</keyword>
<reference evidence="6 7" key="1">
    <citation type="submission" date="2018-10" db="EMBL/GenBank/DDBJ databases">
        <title>Genomic Encyclopedia of Archaeal and Bacterial Type Strains, Phase II (KMG-II): from individual species to whole genera.</title>
        <authorList>
            <person name="Goeker M."/>
        </authorList>
    </citation>
    <scope>NUCLEOTIDE SEQUENCE [LARGE SCALE GENOMIC DNA]</scope>
    <source>
        <strain evidence="6 7">DSM 11927</strain>
    </source>
</reference>
<protein>
    <submittedName>
        <fullName evidence="6">Site-specific recombinase XerD</fullName>
    </submittedName>
</protein>